<dbReference type="PANTHER" id="PTHR42924">
    <property type="entry name" value="EXONUCLEASE"/>
    <property type="match status" value="1"/>
</dbReference>
<dbReference type="InterPro" id="IPR052018">
    <property type="entry name" value="PHP_domain"/>
</dbReference>
<dbReference type="SMART" id="SM00481">
    <property type="entry name" value="POLIIIAc"/>
    <property type="match status" value="1"/>
</dbReference>
<gene>
    <name evidence="3" type="ORF">I8J29_12430</name>
</gene>
<dbReference type="RefSeq" id="WP_208847912.1">
    <property type="nucleotide sequence ID" value="NZ_JAGGDJ010000006.1"/>
</dbReference>
<sequence>MAMSGRADLHTHTTASDGLHRPADNVARAKANGLAAVAITDHDTVDGIAEALEAGERLGVTVVPGVEISTVAEGIDVHVLGYYMDWNDAGWRTKLSRLLTFREQRNELIIGKLAELGLSVAWDEVEAEAKAHGKDGGSMGRPHIAAVLVKKGYVGTMQEAFDRYLGQDGAAYANPPRLHPFEALAWIREAGGTSVIAHPGLYHNDALVEAIIAQGAQGIEVFHPDHDAAAETRYLAMAKRHGLIATGGSDFHGERQGVVFHGEIGSRTVDVSVLERLNPAGRRNG</sequence>
<dbReference type="SUPFAM" id="SSF89550">
    <property type="entry name" value="PHP domain-like"/>
    <property type="match status" value="1"/>
</dbReference>
<dbReference type="InterPro" id="IPR003141">
    <property type="entry name" value="Pol/His_phosphatase_N"/>
</dbReference>
<dbReference type="Proteomes" id="UP000670947">
    <property type="component" value="Unassembled WGS sequence"/>
</dbReference>
<dbReference type="InterPro" id="IPR004013">
    <property type="entry name" value="PHP_dom"/>
</dbReference>
<evidence type="ECO:0000259" key="2">
    <source>
        <dbReference type="SMART" id="SM00481"/>
    </source>
</evidence>
<protein>
    <submittedName>
        <fullName evidence="3">PHP domain-containing protein</fullName>
    </submittedName>
</protein>
<dbReference type="Pfam" id="PF02811">
    <property type="entry name" value="PHP"/>
    <property type="match status" value="1"/>
</dbReference>
<feature type="domain" description="Polymerase/histidinol phosphatase N-terminal" evidence="2">
    <location>
        <begin position="7"/>
        <end position="72"/>
    </location>
</feature>
<evidence type="ECO:0000313" key="3">
    <source>
        <dbReference type="EMBL" id="MBO7745007.1"/>
    </source>
</evidence>
<dbReference type="Gene3D" id="3.20.20.140">
    <property type="entry name" value="Metal-dependent hydrolases"/>
    <property type="match status" value="1"/>
</dbReference>
<evidence type="ECO:0000256" key="1">
    <source>
        <dbReference type="SAM" id="MobiDB-lite"/>
    </source>
</evidence>
<accession>A0ABS3W9M4</accession>
<proteinExistence type="predicted"/>
<keyword evidence="4" id="KW-1185">Reference proteome</keyword>
<dbReference type="PANTHER" id="PTHR42924:SF3">
    <property type="entry name" value="POLYMERASE_HISTIDINOL PHOSPHATASE N-TERMINAL DOMAIN-CONTAINING PROTEIN"/>
    <property type="match status" value="1"/>
</dbReference>
<dbReference type="Gene3D" id="1.10.150.650">
    <property type="match status" value="1"/>
</dbReference>
<dbReference type="InterPro" id="IPR016195">
    <property type="entry name" value="Pol/histidinol_Pase-like"/>
</dbReference>
<feature type="region of interest" description="Disordered" evidence="1">
    <location>
        <begin position="1"/>
        <end position="22"/>
    </location>
</feature>
<name>A0ABS3W9M4_9BACL</name>
<evidence type="ECO:0000313" key="4">
    <source>
        <dbReference type="Proteomes" id="UP000670947"/>
    </source>
</evidence>
<comment type="caution">
    <text evidence="3">The sequence shown here is derived from an EMBL/GenBank/DDBJ whole genome shotgun (WGS) entry which is preliminary data.</text>
</comment>
<dbReference type="EMBL" id="JAGGDJ010000006">
    <property type="protein sequence ID" value="MBO7745007.1"/>
    <property type="molecule type" value="Genomic_DNA"/>
</dbReference>
<organism evidence="3 4">
    <name type="scientific">Paenibacillus artemisiicola</name>
    <dbReference type="NCBI Taxonomy" id="1172618"/>
    <lineage>
        <taxon>Bacteria</taxon>
        <taxon>Bacillati</taxon>
        <taxon>Bacillota</taxon>
        <taxon>Bacilli</taxon>
        <taxon>Bacillales</taxon>
        <taxon>Paenibacillaceae</taxon>
        <taxon>Paenibacillus</taxon>
    </lineage>
</organism>
<dbReference type="CDD" id="cd07438">
    <property type="entry name" value="PHP_HisPPase_AMP"/>
    <property type="match status" value="1"/>
</dbReference>
<reference evidence="3 4" key="1">
    <citation type="submission" date="2021-03" db="EMBL/GenBank/DDBJ databases">
        <title>Paenibacillus artemisicola MWE-103 whole genome sequence.</title>
        <authorList>
            <person name="Ham Y.J."/>
        </authorList>
    </citation>
    <scope>NUCLEOTIDE SEQUENCE [LARGE SCALE GENOMIC DNA]</scope>
    <source>
        <strain evidence="3 4">MWE-103</strain>
    </source>
</reference>